<comment type="caution">
    <text evidence="10">The sequence shown here is derived from an EMBL/GenBank/DDBJ whole genome shotgun (WGS) entry which is preliminary data.</text>
</comment>
<feature type="transmembrane region" description="Helical" evidence="8">
    <location>
        <begin position="310"/>
        <end position="329"/>
    </location>
</feature>
<keyword evidence="4 8" id="KW-1133">Transmembrane helix</keyword>
<feature type="transmembrane region" description="Helical" evidence="8">
    <location>
        <begin position="81"/>
        <end position="103"/>
    </location>
</feature>
<keyword evidence="11" id="KW-1185">Reference proteome</keyword>
<dbReference type="FunFam" id="1.20.1250.20:FF:000068">
    <property type="entry name" value="MFS general substrate transporter"/>
    <property type="match status" value="1"/>
</dbReference>
<dbReference type="EMBL" id="LFMY01000016">
    <property type="protein sequence ID" value="OKL56083.1"/>
    <property type="molecule type" value="Genomic_DNA"/>
</dbReference>
<dbReference type="GeneID" id="31008520"/>
<dbReference type="InterPro" id="IPR036259">
    <property type="entry name" value="MFS_trans_sf"/>
</dbReference>
<keyword evidence="5 8" id="KW-0472">Membrane</keyword>
<dbReference type="Proteomes" id="UP000214365">
    <property type="component" value="Unassembled WGS sequence"/>
</dbReference>
<evidence type="ECO:0000256" key="1">
    <source>
        <dbReference type="ARBA" id="ARBA00004141"/>
    </source>
</evidence>
<evidence type="ECO:0000256" key="2">
    <source>
        <dbReference type="ARBA" id="ARBA00022448"/>
    </source>
</evidence>
<dbReference type="OrthoDB" id="2962993at2759"/>
<feature type="transmembrane region" description="Helical" evidence="8">
    <location>
        <begin position="109"/>
        <end position="129"/>
    </location>
</feature>
<comment type="subcellular location">
    <subcellularLocation>
        <location evidence="1">Membrane</location>
        <topology evidence="1">Multi-pass membrane protein</topology>
    </subcellularLocation>
</comment>
<dbReference type="FunFam" id="1.20.1250.20:FF:000018">
    <property type="entry name" value="MFS transporter permease"/>
    <property type="match status" value="1"/>
</dbReference>
<organism evidence="10 11">
    <name type="scientific">Talaromyces atroroseus</name>
    <dbReference type="NCBI Taxonomy" id="1441469"/>
    <lineage>
        <taxon>Eukaryota</taxon>
        <taxon>Fungi</taxon>
        <taxon>Dikarya</taxon>
        <taxon>Ascomycota</taxon>
        <taxon>Pezizomycotina</taxon>
        <taxon>Eurotiomycetes</taxon>
        <taxon>Eurotiomycetidae</taxon>
        <taxon>Eurotiales</taxon>
        <taxon>Trichocomaceae</taxon>
        <taxon>Talaromyces</taxon>
        <taxon>Talaromyces sect. Trachyspermi</taxon>
    </lineage>
</organism>
<dbReference type="RefSeq" id="XP_020116204.1">
    <property type="nucleotide sequence ID" value="XM_020263663.1"/>
</dbReference>
<proteinExistence type="inferred from homology"/>
<keyword evidence="3 8" id="KW-0812">Transmembrane</keyword>
<evidence type="ECO:0000256" key="7">
    <source>
        <dbReference type="SAM" id="MobiDB-lite"/>
    </source>
</evidence>
<dbReference type="Gene3D" id="1.20.1250.20">
    <property type="entry name" value="MFS general substrate transporter like domains"/>
    <property type="match status" value="2"/>
</dbReference>
<dbReference type="Pfam" id="PF07690">
    <property type="entry name" value="MFS_1"/>
    <property type="match status" value="1"/>
</dbReference>
<feature type="transmembrane region" description="Helical" evidence="8">
    <location>
        <begin position="171"/>
        <end position="192"/>
    </location>
</feature>
<feature type="domain" description="Major facilitator superfamily (MFS) profile" evidence="9">
    <location>
        <begin position="44"/>
        <end position="450"/>
    </location>
</feature>
<evidence type="ECO:0000256" key="4">
    <source>
        <dbReference type="ARBA" id="ARBA00022989"/>
    </source>
</evidence>
<evidence type="ECO:0000256" key="3">
    <source>
        <dbReference type="ARBA" id="ARBA00022692"/>
    </source>
</evidence>
<feature type="transmembrane region" description="Helical" evidence="8">
    <location>
        <begin position="335"/>
        <end position="357"/>
    </location>
</feature>
<dbReference type="AlphaFoldDB" id="A0A225ABD8"/>
<dbReference type="GO" id="GO:0022857">
    <property type="term" value="F:transmembrane transporter activity"/>
    <property type="evidence" value="ECO:0007669"/>
    <property type="project" value="InterPro"/>
</dbReference>
<feature type="transmembrane region" description="Helical" evidence="8">
    <location>
        <begin position="204"/>
        <end position="225"/>
    </location>
</feature>
<evidence type="ECO:0000259" key="9">
    <source>
        <dbReference type="PROSITE" id="PS50850"/>
    </source>
</evidence>
<dbReference type="PANTHER" id="PTHR43791">
    <property type="entry name" value="PERMEASE-RELATED"/>
    <property type="match status" value="1"/>
</dbReference>
<evidence type="ECO:0000256" key="5">
    <source>
        <dbReference type="ARBA" id="ARBA00023136"/>
    </source>
</evidence>
<reference evidence="10 11" key="1">
    <citation type="submission" date="2015-06" db="EMBL/GenBank/DDBJ databases">
        <title>Talaromyces atroroseus IBT 11181 draft genome.</title>
        <authorList>
            <person name="Rasmussen K.B."/>
            <person name="Rasmussen S."/>
            <person name="Petersen B."/>
            <person name="Sicheritz-Ponten T."/>
            <person name="Mortensen U.H."/>
            <person name="Thrane U."/>
        </authorList>
    </citation>
    <scope>NUCLEOTIDE SEQUENCE [LARGE SCALE GENOMIC DNA]</scope>
    <source>
        <strain evidence="10 11">IBT 11181</strain>
    </source>
</reference>
<name>A0A225ABD8_TALAT</name>
<evidence type="ECO:0000313" key="11">
    <source>
        <dbReference type="Proteomes" id="UP000214365"/>
    </source>
</evidence>
<dbReference type="SUPFAM" id="SSF103473">
    <property type="entry name" value="MFS general substrate transporter"/>
    <property type="match status" value="1"/>
</dbReference>
<dbReference type="InterPro" id="IPR011701">
    <property type="entry name" value="MFS"/>
</dbReference>
<dbReference type="STRING" id="1441469.A0A225ABD8"/>
<feature type="transmembrane region" description="Helical" evidence="8">
    <location>
        <begin position="427"/>
        <end position="447"/>
    </location>
</feature>
<accession>A0A225ABD8</accession>
<dbReference type="PROSITE" id="PS50850">
    <property type="entry name" value="MFS"/>
    <property type="match status" value="1"/>
</dbReference>
<dbReference type="InterPro" id="IPR020846">
    <property type="entry name" value="MFS_dom"/>
</dbReference>
<feature type="transmembrane region" description="Helical" evidence="8">
    <location>
        <begin position="273"/>
        <end position="298"/>
    </location>
</feature>
<evidence type="ECO:0000313" key="10">
    <source>
        <dbReference type="EMBL" id="OKL56083.1"/>
    </source>
</evidence>
<evidence type="ECO:0000256" key="6">
    <source>
        <dbReference type="ARBA" id="ARBA00037968"/>
    </source>
</evidence>
<feature type="region of interest" description="Disordered" evidence="7">
    <location>
        <begin position="1"/>
        <end position="26"/>
    </location>
</feature>
<sequence length="481" mass="52609">MIGENKSDGEGNAPRLSLENGGSESYQIDPTQERKLLRKLDLTFNPVFMFVYLTCFLDRSNIGNVKVAGIIPDIHTNTTSFATAISIFYATYIVIEIPTAIAMKLATPQLLLSGLCVVWSVTTLCTGFIQSISGLYVARLVLGLCEGGLMPCLNLYLSMVYKRDELATRTAYLFGCAALSGAFGGLLAYGLLQMDGMSGYAGWRWVFIIEGVMSVVIVPIIWFGLPSDPSNAFFLNSSEQEIMRVRDAQRAEYMGSQEFSWQEVKLAFCDPQIYISGVIQFCQDILLYGFSTFLPSILKSMGHDELHSNYLTIPVYIWGALIFVAVARISDRCRVHGVAILSTNTVGIVGYILLLTVNTGGVRYFATFLCVSAVYVGPGLNLAWLNANNAPHYKRAAAIGIQQSIGNSAGIVAGQIYRTAPYVLGNAFSLGALCVSQVTIVTLVLYLRRQNTVKQKIASGSMEDPSQERSGDATLDFVYHL</sequence>
<comment type="similarity">
    <text evidence="6">Belongs to the major facilitator superfamily. Allantoate permease family.</text>
</comment>
<dbReference type="PANTHER" id="PTHR43791:SF24">
    <property type="entry name" value="NICOTINIC ACID PLASMA MEMBRANE TRANSPORTER"/>
    <property type="match status" value="1"/>
</dbReference>
<gene>
    <name evidence="10" type="ORF">UA08_08764</name>
</gene>
<keyword evidence="2" id="KW-0813">Transport</keyword>
<protein>
    <recommendedName>
        <fullName evidence="9">Major facilitator superfamily (MFS) profile domain-containing protein</fullName>
    </recommendedName>
</protein>
<feature type="transmembrane region" description="Helical" evidence="8">
    <location>
        <begin position="364"/>
        <end position="385"/>
    </location>
</feature>
<feature type="transmembrane region" description="Helical" evidence="8">
    <location>
        <begin position="136"/>
        <end position="159"/>
    </location>
</feature>
<dbReference type="GO" id="GO:0016020">
    <property type="term" value="C:membrane"/>
    <property type="evidence" value="ECO:0007669"/>
    <property type="project" value="UniProtKB-SubCell"/>
</dbReference>
<evidence type="ECO:0000256" key="8">
    <source>
        <dbReference type="SAM" id="Phobius"/>
    </source>
</evidence>